<dbReference type="Proteomes" id="UP001163726">
    <property type="component" value="Chromosome"/>
</dbReference>
<keyword evidence="1 5" id="KW-0963">Cytoplasm</keyword>
<comment type="function">
    <text evidence="5">Bidirectionally degrades single-stranded DNA into large acid-insoluble oligonucleotides, which are then degraded further into small acid-soluble oligonucleotides.</text>
</comment>
<evidence type="ECO:0000256" key="6">
    <source>
        <dbReference type="RuleBase" id="RU004355"/>
    </source>
</evidence>
<evidence type="ECO:0000259" key="7">
    <source>
        <dbReference type="Pfam" id="PF02601"/>
    </source>
</evidence>
<evidence type="ECO:0000256" key="3">
    <source>
        <dbReference type="ARBA" id="ARBA00022801"/>
    </source>
</evidence>
<evidence type="ECO:0000256" key="2">
    <source>
        <dbReference type="ARBA" id="ARBA00022722"/>
    </source>
</evidence>
<sequence>MTISQQIYSVSALNQQIKNLLEQEFVSLLLEAEISNLTKASSGHWYFSLKDAQSQVKCAMFKGSNRFVQFAPENGKQVLVRANVSLYKPRGEYQLIVESMQPAGIGQLQQQFEALKLKLSAEGLFDSQTKQSLPKDIQKIGLITSAKGAAIHDILSIMARLAPNIEVIIYPCLVQGEQACAHICKMIEIANQNTSLDLLVVSRGGGSIEDLWAFNQEPIAYTIHYSRLPVISAVGHETDITIADLVADIRAATPSAAAEMVCQSSLRQKNQLPRLTTQLKMNAERHISRYQNQLNRLELRLNQQDPVKQMLNRQQWLDETLHQLNQYLQNNLKTKTNKLARLQQRLLENHPKYRLQSAHQKQIQMRQKLHQAMHDHYKRYYNQHLVLTEKLQAYSPLSTLSRGYSATFDEQGNSIQSSRDVTIGQTIKTRLADGKITSQIKDIEF</sequence>
<reference evidence="9" key="1">
    <citation type="submission" date="2022-10" db="EMBL/GenBank/DDBJ databases">
        <title>Catenovulum adriacola sp. nov. isolated in the Harbour of Susak.</title>
        <authorList>
            <person name="Schoch T."/>
            <person name="Reich S.J."/>
            <person name="Stoeferle S."/>
            <person name="Flaiz M."/>
            <person name="Kazda M."/>
            <person name="Riedel C.U."/>
            <person name="Duerre P."/>
        </authorList>
    </citation>
    <scope>NUCLEOTIDE SEQUENCE</scope>
    <source>
        <strain evidence="9">TS8</strain>
    </source>
</reference>
<dbReference type="InterPro" id="IPR020579">
    <property type="entry name" value="Exonuc_VII_lsu_C"/>
</dbReference>
<dbReference type="InterPro" id="IPR025824">
    <property type="entry name" value="OB-fold_nuc-bd_dom"/>
</dbReference>
<dbReference type="EMBL" id="CP109965">
    <property type="protein sequence ID" value="WAJ71161.1"/>
    <property type="molecule type" value="Genomic_DNA"/>
</dbReference>
<keyword evidence="4 5" id="KW-0269">Exonuclease</keyword>
<dbReference type="RefSeq" id="WP_268075625.1">
    <property type="nucleotide sequence ID" value="NZ_CP109965.1"/>
</dbReference>
<comment type="subunit">
    <text evidence="5">Heterooligomer composed of large and small subunits.</text>
</comment>
<feature type="domain" description="OB-fold nucleic acid binding" evidence="8">
    <location>
        <begin position="8"/>
        <end position="101"/>
    </location>
</feature>
<organism evidence="9 10">
    <name type="scientific">Catenovulum adriaticum</name>
    <dbReference type="NCBI Taxonomy" id="2984846"/>
    <lineage>
        <taxon>Bacteria</taxon>
        <taxon>Pseudomonadati</taxon>
        <taxon>Pseudomonadota</taxon>
        <taxon>Gammaproteobacteria</taxon>
        <taxon>Alteromonadales</taxon>
        <taxon>Alteromonadaceae</taxon>
        <taxon>Catenovulum</taxon>
    </lineage>
</organism>
<comment type="subcellular location">
    <subcellularLocation>
        <location evidence="5 6">Cytoplasm</location>
    </subcellularLocation>
</comment>
<evidence type="ECO:0000256" key="1">
    <source>
        <dbReference type="ARBA" id="ARBA00022490"/>
    </source>
</evidence>
<dbReference type="CDD" id="cd04489">
    <property type="entry name" value="ExoVII_LU_OBF"/>
    <property type="match status" value="1"/>
</dbReference>
<feature type="domain" description="Exonuclease VII large subunit C-terminal" evidence="7">
    <location>
        <begin position="124"/>
        <end position="438"/>
    </location>
</feature>
<dbReference type="Pfam" id="PF02601">
    <property type="entry name" value="Exonuc_VII_L"/>
    <property type="match status" value="1"/>
</dbReference>
<evidence type="ECO:0000256" key="4">
    <source>
        <dbReference type="ARBA" id="ARBA00022839"/>
    </source>
</evidence>
<evidence type="ECO:0000313" key="9">
    <source>
        <dbReference type="EMBL" id="WAJ71161.1"/>
    </source>
</evidence>
<dbReference type="EC" id="3.1.11.6" evidence="5"/>
<gene>
    <name evidence="5 9" type="primary">xseA</name>
    <name evidence="9" type="ORF">OLW01_04970</name>
</gene>
<name>A0ABY7AR59_9ALTE</name>
<dbReference type="NCBIfam" id="TIGR00237">
    <property type="entry name" value="xseA"/>
    <property type="match status" value="1"/>
</dbReference>
<dbReference type="GO" id="GO:0008855">
    <property type="term" value="F:exodeoxyribonuclease VII activity"/>
    <property type="evidence" value="ECO:0007669"/>
    <property type="project" value="UniProtKB-EC"/>
</dbReference>
<keyword evidence="10" id="KW-1185">Reference proteome</keyword>
<dbReference type="HAMAP" id="MF_00378">
    <property type="entry name" value="Exonuc_7_L"/>
    <property type="match status" value="1"/>
</dbReference>
<proteinExistence type="inferred from homology"/>
<comment type="similarity">
    <text evidence="5 6">Belongs to the XseA family.</text>
</comment>
<comment type="catalytic activity">
    <reaction evidence="5 6">
        <text>Exonucleolytic cleavage in either 5'- to 3'- or 3'- to 5'-direction to yield nucleoside 5'-phosphates.</text>
        <dbReference type="EC" id="3.1.11.6"/>
    </reaction>
</comment>
<protein>
    <recommendedName>
        <fullName evidence="5">Exodeoxyribonuclease 7 large subunit</fullName>
        <ecNumber evidence="5">3.1.11.6</ecNumber>
    </recommendedName>
    <alternativeName>
        <fullName evidence="5">Exodeoxyribonuclease VII large subunit</fullName>
        <shortName evidence="5">Exonuclease VII large subunit</shortName>
    </alternativeName>
</protein>
<evidence type="ECO:0000256" key="5">
    <source>
        <dbReference type="HAMAP-Rule" id="MF_00378"/>
    </source>
</evidence>
<dbReference type="Pfam" id="PF13742">
    <property type="entry name" value="tRNA_anti_2"/>
    <property type="match status" value="1"/>
</dbReference>
<evidence type="ECO:0000259" key="8">
    <source>
        <dbReference type="Pfam" id="PF13742"/>
    </source>
</evidence>
<dbReference type="InterPro" id="IPR003753">
    <property type="entry name" value="Exonuc_VII_L"/>
</dbReference>
<accession>A0ABY7AR59</accession>
<dbReference type="PANTHER" id="PTHR30008:SF0">
    <property type="entry name" value="EXODEOXYRIBONUCLEASE 7 LARGE SUBUNIT"/>
    <property type="match status" value="1"/>
</dbReference>
<keyword evidence="3 5" id="KW-0378">Hydrolase</keyword>
<dbReference type="PANTHER" id="PTHR30008">
    <property type="entry name" value="EXODEOXYRIBONUCLEASE 7 LARGE SUBUNIT"/>
    <property type="match status" value="1"/>
</dbReference>
<evidence type="ECO:0000313" key="10">
    <source>
        <dbReference type="Proteomes" id="UP001163726"/>
    </source>
</evidence>
<keyword evidence="2 5" id="KW-0540">Nuclease</keyword>